<dbReference type="EMBL" id="BAABLD010000008">
    <property type="protein sequence ID" value="GAA5164497.1"/>
    <property type="molecule type" value="Genomic_DNA"/>
</dbReference>
<dbReference type="Proteomes" id="UP001500547">
    <property type="component" value="Unassembled WGS sequence"/>
</dbReference>
<name>A0ABP9QMU6_9RHOO</name>
<proteinExistence type="predicted"/>
<dbReference type="RefSeq" id="WP_345532633.1">
    <property type="nucleotide sequence ID" value="NZ_BAABLD010000008.1"/>
</dbReference>
<reference evidence="3" key="1">
    <citation type="journal article" date="2019" name="Int. J. Syst. Evol. Microbiol.">
        <title>The Global Catalogue of Microorganisms (GCM) 10K type strain sequencing project: providing services to taxonomists for standard genome sequencing and annotation.</title>
        <authorList>
            <consortium name="The Broad Institute Genomics Platform"/>
            <consortium name="The Broad Institute Genome Sequencing Center for Infectious Disease"/>
            <person name="Wu L."/>
            <person name="Ma J."/>
        </authorList>
    </citation>
    <scope>NUCLEOTIDE SEQUENCE [LARGE SCALE GENOMIC DNA]</scope>
    <source>
        <strain evidence="3">JCM 18715</strain>
    </source>
</reference>
<gene>
    <name evidence="2" type="ORF">GCM10025770_18540</name>
</gene>
<evidence type="ECO:0000313" key="2">
    <source>
        <dbReference type="EMBL" id="GAA5164497.1"/>
    </source>
</evidence>
<comment type="caution">
    <text evidence="2">The sequence shown here is derived from an EMBL/GenBank/DDBJ whole genome shotgun (WGS) entry which is preliminary data.</text>
</comment>
<accession>A0ABP9QMU6</accession>
<keyword evidence="1" id="KW-0732">Signal</keyword>
<evidence type="ECO:0000256" key="1">
    <source>
        <dbReference type="SAM" id="SignalP"/>
    </source>
</evidence>
<feature type="signal peptide" evidence="1">
    <location>
        <begin position="1"/>
        <end position="24"/>
    </location>
</feature>
<evidence type="ECO:0000313" key="3">
    <source>
        <dbReference type="Proteomes" id="UP001500547"/>
    </source>
</evidence>
<sequence length="232" mass="23931">MLAKKITGGLAAAAAIALLPAAHAENLILNGDFSSGTFANWTTYATAGGGLSWSATKDPIGVVDFDVDGDGNLSQAGRFRPGQVGTYQSGLWAGGGITQSFASDAGAFSLDMDLAFYRDSSATSSGTSGGRYQIFLDGTLLGTWSLASVSTGATVRNSFSYDGTLTAGTHELKIEMTRQYLTGSTPATSTPFQFVDNVVLDAPAAPVPEASQLAMLLTGLGLIAGVTRRRLR</sequence>
<evidence type="ECO:0008006" key="4">
    <source>
        <dbReference type="Google" id="ProtNLM"/>
    </source>
</evidence>
<protein>
    <recommendedName>
        <fullName evidence="4">PEP-CTERM sorting domain-containing protein</fullName>
    </recommendedName>
</protein>
<feature type="chain" id="PRO_5046890105" description="PEP-CTERM sorting domain-containing protein" evidence="1">
    <location>
        <begin position="25"/>
        <end position="232"/>
    </location>
</feature>
<keyword evidence="3" id="KW-1185">Reference proteome</keyword>
<organism evidence="2 3">
    <name type="scientific">Viridibacterium curvum</name>
    <dbReference type="NCBI Taxonomy" id="1101404"/>
    <lineage>
        <taxon>Bacteria</taxon>
        <taxon>Pseudomonadati</taxon>
        <taxon>Pseudomonadota</taxon>
        <taxon>Betaproteobacteria</taxon>
        <taxon>Rhodocyclales</taxon>
        <taxon>Rhodocyclaceae</taxon>
        <taxon>Viridibacterium</taxon>
    </lineage>
</organism>